<protein>
    <recommendedName>
        <fullName evidence="3">Secreted protein</fullName>
    </recommendedName>
</protein>
<organism evidence="1 2">
    <name type="scientific">Batillaria attramentaria</name>
    <dbReference type="NCBI Taxonomy" id="370345"/>
    <lineage>
        <taxon>Eukaryota</taxon>
        <taxon>Metazoa</taxon>
        <taxon>Spiralia</taxon>
        <taxon>Lophotrochozoa</taxon>
        <taxon>Mollusca</taxon>
        <taxon>Gastropoda</taxon>
        <taxon>Caenogastropoda</taxon>
        <taxon>Sorbeoconcha</taxon>
        <taxon>Cerithioidea</taxon>
        <taxon>Batillariidae</taxon>
        <taxon>Batillaria</taxon>
    </lineage>
</organism>
<sequence length="121" mass="13462">MLPVFPSAGCISLLDLVLLTTLCTAVHILRRVNLTLGVQPRKLPALRRDVSQTGHTNSTKCTSSWATAHIKLTTPTDTHPTHTSISFDTTTIHTRSDFETAECLSHKFQWLSSMLKSLQYL</sequence>
<dbReference type="EMBL" id="JACVVK020000541">
    <property type="protein sequence ID" value="KAK7467753.1"/>
    <property type="molecule type" value="Genomic_DNA"/>
</dbReference>
<name>A0ABD0J9V0_9CAEN</name>
<reference evidence="1 2" key="1">
    <citation type="journal article" date="2023" name="Sci. Data">
        <title>Genome assembly of the Korean intertidal mud-creeper Batillaria attramentaria.</title>
        <authorList>
            <person name="Patra A.K."/>
            <person name="Ho P.T."/>
            <person name="Jun S."/>
            <person name="Lee S.J."/>
            <person name="Kim Y."/>
            <person name="Won Y.J."/>
        </authorList>
    </citation>
    <scope>NUCLEOTIDE SEQUENCE [LARGE SCALE GENOMIC DNA]</scope>
    <source>
        <strain evidence="1">Wonlab-2016</strain>
    </source>
</reference>
<gene>
    <name evidence="1" type="ORF">BaRGS_00037028</name>
</gene>
<dbReference type="Proteomes" id="UP001519460">
    <property type="component" value="Unassembled WGS sequence"/>
</dbReference>
<comment type="caution">
    <text evidence="1">The sequence shown here is derived from an EMBL/GenBank/DDBJ whole genome shotgun (WGS) entry which is preliminary data.</text>
</comment>
<evidence type="ECO:0000313" key="2">
    <source>
        <dbReference type="Proteomes" id="UP001519460"/>
    </source>
</evidence>
<evidence type="ECO:0008006" key="3">
    <source>
        <dbReference type="Google" id="ProtNLM"/>
    </source>
</evidence>
<dbReference type="AlphaFoldDB" id="A0ABD0J9V0"/>
<proteinExistence type="predicted"/>
<evidence type="ECO:0000313" key="1">
    <source>
        <dbReference type="EMBL" id="KAK7467753.1"/>
    </source>
</evidence>
<accession>A0ABD0J9V0</accession>
<keyword evidence="2" id="KW-1185">Reference proteome</keyword>